<keyword evidence="6" id="KW-1185">Reference proteome</keyword>
<dbReference type="EMBL" id="AM114193">
    <property type="protein sequence ID" value="CAJ36049.1"/>
    <property type="molecule type" value="Genomic_DNA"/>
</dbReference>
<evidence type="ECO:0000313" key="4">
    <source>
        <dbReference type="EMBL" id="CAJ36748.1"/>
    </source>
</evidence>
<sequence>MGIAAVGVFMHSKNVGTGWQMPVSCFDCHCKILSDIPLMMLEAVDWQRFRYLEKNNKIGRPPQYSRIALLRALLYMELANLSSVSELVRILKGDNYKMRILGFDQLPSESTFSRFKDQVDTDRIMVLLTSMIWKKNPDFMSMVGVDSTSLPAFTRSDPEASWGYDHINDKMYYGYKIHLLYDLITLAPICSIVTPANMHDTTQLLPLQRKMGSRILLVKGLFADIAYDSKEHLERIYPIGIPLINRVNRRNTKKELPRYRIQEYIPFHDITMNKLYKNRMHCEYTNYLLKEHLTLKRVKTTGILRVTVKTGLTLIARQIQVLYQVKQGANPRTTIIE</sequence>
<dbReference type="InterPro" id="IPR008490">
    <property type="entry name" value="Transposase_InsH_N"/>
</dbReference>
<evidence type="ECO:0000313" key="6">
    <source>
        <dbReference type="Proteomes" id="UP000000663"/>
    </source>
</evidence>
<dbReference type="EMBL" id="AM114193">
    <property type="protein sequence ID" value="CAJ37985.1"/>
    <property type="molecule type" value="Genomic_DNA"/>
</dbReference>
<feature type="domain" description="Transposase IS4-like" evidence="1">
    <location>
        <begin position="145"/>
        <end position="317"/>
    </location>
</feature>
<organism evidence="5 6">
    <name type="scientific">Methanocella arvoryzae (strain DSM 22066 / NBRC 105507 / MRE50)</name>
    <dbReference type="NCBI Taxonomy" id="351160"/>
    <lineage>
        <taxon>Archaea</taxon>
        <taxon>Methanobacteriati</taxon>
        <taxon>Methanobacteriota</taxon>
        <taxon>Stenosarchaea group</taxon>
        <taxon>Methanomicrobia</taxon>
        <taxon>Methanocellales</taxon>
        <taxon>Methanocellaceae</taxon>
        <taxon>Methanocella</taxon>
    </lineage>
</organism>
<evidence type="ECO:0000313" key="5">
    <source>
        <dbReference type="EMBL" id="CAJ37985.1"/>
    </source>
</evidence>
<dbReference type="Proteomes" id="UP000000663">
    <property type="component" value="Chromosome"/>
</dbReference>
<accession>Q0W0V8</accession>
<evidence type="ECO:0000313" key="3">
    <source>
        <dbReference type="EMBL" id="CAJ36049.1"/>
    </source>
</evidence>
<dbReference type="KEGG" id="rci:RCIX1481"/>
<dbReference type="STRING" id="351160.RCIX1481"/>
<dbReference type="GO" id="GO:0004803">
    <property type="term" value="F:transposase activity"/>
    <property type="evidence" value="ECO:0007669"/>
    <property type="project" value="InterPro"/>
</dbReference>
<dbReference type="KEGG" id="rci:RCIX648"/>
<dbReference type="GO" id="GO:0003677">
    <property type="term" value="F:DNA binding"/>
    <property type="evidence" value="ECO:0007669"/>
    <property type="project" value="InterPro"/>
</dbReference>
<name>Q0W0V8_METAR</name>
<evidence type="ECO:0000259" key="2">
    <source>
        <dbReference type="Pfam" id="PF05598"/>
    </source>
</evidence>
<dbReference type="Pfam" id="PF05598">
    <property type="entry name" value="DUF772"/>
    <property type="match status" value="1"/>
</dbReference>
<protein>
    <submittedName>
        <fullName evidence="3 5">Transposase (IS4)</fullName>
    </submittedName>
</protein>
<dbReference type="AlphaFoldDB" id="Q0W0V8"/>
<dbReference type="Pfam" id="PF01609">
    <property type="entry name" value="DDE_Tnp_1"/>
    <property type="match status" value="1"/>
</dbReference>
<dbReference type="eggNOG" id="arCOG04442">
    <property type="taxonomic scope" value="Archaea"/>
</dbReference>
<dbReference type="InterPro" id="IPR002559">
    <property type="entry name" value="Transposase_11"/>
</dbReference>
<dbReference type="GO" id="GO:0006313">
    <property type="term" value="P:DNA transposition"/>
    <property type="evidence" value="ECO:0007669"/>
    <property type="project" value="InterPro"/>
</dbReference>
<gene>
    <name evidence="5" type="primary">tnp-9</name>
    <name evidence="3" type="synonym">tnp-28</name>
    <name evidence="4" type="ORF">RCIX1481</name>
    <name evidence="5" type="ORF">RCIX648</name>
    <name evidence="3" type="ORF">RRC243</name>
</gene>
<evidence type="ECO:0000259" key="1">
    <source>
        <dbReference type="Pfam" id="PF01609"/>
    </source>
</evidence>
<feature type="domain" description="Transposase InsH N-terminal" evidence="2">
    <location>
        <begin position="42"/>
        <end position="117"/>
    </location>
</feature>
<dbReference type="KEGG" id="rci:RRC243"/>
<dbReference type="EMBL" id="AM114193">
    <property type="protein sequence ID" value="CAJ36748.1"/>
    <property type="molecule type" value="Genomic_DNA"/>
</dbReference>
<proteinExistence type="predicted"/>
<reference evidence="5 6" key="1">
    <citation type="journal article" date="2006" name="Science">
        <title>Genome of rice cluster I archaea -- the key methane producers in the rice rhizosphere.</title>
        <authorList>
            <person name="Erkel C."/>
            <person name="Kube M."/>
            <person name="Reinhardt R."/>
            <person name="Liesack W."/>
        </authorList>
    </citation>
    <scope>NUCLEOTIDE SEQUENCE [LARGE SCALE GENOMIC DNA]</scope>
    <source>
        <strain evidence="6">DSM 22066 / NBRC 105507 / MRE50</strain>
        <strain evidence="5">MRE50</strain>
    </source>
</reference>